<dbReference type="Proteomes" id="UP000595703">
    <property type="component" value="Chromosome"/>
</dbReference>
<dbReference type="RefSeq" id="WP_202236299.1">
    <property type="nucleotide sequence ID" value="NZ_AP018365.1"/>
</dbReference>
<dbReference type="KEGG" id="arev:RVR_7240"/>
<dbReference type="InterPro" id="IPR046198">
    <property type="entry name" value="DUF6230"/>
</dbReference>
<proteinExistence type="predicted"/>
<reference evidence="2 3" key="3">
    <citation type="journal article" date="2011" name="Nat. Chem. Biol.">
        <title>Reveromycin A biosynthesis uses RevG and RevJ for stereospecific spiroacetal formation.</title>
        <authorList>
            <person name="Takahashi S."/>
            <person name="Toyoda A."/>
            <person name="Sekiyama Y."/>
            <person name="Takagi H."/>
            <person name="Nogawa T."/>
            <person name="Uramoto M."/>
            <person name="Suzuki R."/>
            <person name="Koshino H."/>
            <person name="Kumano T."/>
            <person name="Panthee S."/>
            <person name="Dairi T."/>
            <person name="Ishikawa J."/>
            <person name="Ikeda H."/>
            <person name="Sakaki Y."/>
            <person name="Osada H."/>
        </authorList>
    </citation>
    <scope>NUCLEOTIDE SEQUENCE [LARGE SCALE GENOMIC DNA]</scope>
    <source>
        <strain evidence="2 3">SN-593</strain>
    </source>
</reference>
<keyword evidence="3" id="KW-1185">Reference proteome</keyword>
<dbReference type="AlphaFoldDB" id="A0A7U3UWV5"/>
<feature type="chain" id="PRO_5033020468" evidence="1">
    <location>
        <begin position="39"/>
        <end position="209"/>
    </location>
</feature>
<feature type="signal peptide" evidence="1">
    <location>
        <begin position="1"/>
        <end position="38"/>
    </location>
</feature>
<organism evidence="2 3">
    <name type="scientific">Actinacidiphila reveromycinica</name>
    <dbReference type="NCBI Taxonomy" id="659352"/>
    <lineage>
        <taxon>Bacteria</taxon>
        <taxon>Bacillati</taxon>
        <taxon>Actinomycetota</taxon>
        <taxon>Actinomycetes</taxon>
        <taxon>Kitasatosporales</taxon>
        <taxon>Streptomycetaceae</taxon>
        <taxon>Actinacidiphila</taxon>
    </lineage>
</organism>
<evidence type="ECO:0000313" key="2">
    <source>
        <dbReference type="EMBL" id="BBB00256.1"/>
    </source>
</evidence>
<sequence>MESIVRGGTRWRRFAVVMVPSVAATAAIGVALAQGALAASFSVSGQEFKVHADTLNGTGFIQYGAVDVQHGGTAQPVAVSAFKSATITGLCQSVVLPKIPLVGDVTLRLTAGNNGKKVKATNLYIDLNQLNADATFYDINIGVAAGDSQKGPGVAAGDKADPGSFAQEADRAVLTNVDQTAWATSAGTFKLAGLSMSVKKGSGSGVECY</sequence>
<evidence type="ECO:0000256" key="1">
    <source>
        <dbReference type="SAM" id="SignalP"/>
    </source>
</evidence>
<protein>
    <submittedName>
        <fullName evidence="2">Putative cholesterol esterase</fullName>
    </submittedName>
</protein>
<keyword evidence="1" id="KW-0732">Signal</keyword>
<reference evidence="2 3" key="2">
    <citation type="journal article" date="2011" name="J. Antibiot.">
        <title>Furaquinocins I and J: novel polyketide isoprenoid hybrid compounds from Streptomyces reveromyceticus SN-593.</title>
        <authorList>
            <person name="Panthee S."/>
            <person name="Takahashi S."/>
            <person name="Takagi H."/>
            <person name="Nogawa T."/>
            <person name="Oowada E."/>
            <person name="Uramoto M."/>
            <person name="Osada H."/>
        </authorList>
    </citation>
    <scope>NUCLEOTIDE SEQUENCE [LARGE SCALE GENOMIC DNA]</scope>
    <source>
        <strain evidence="2 3">SN-593</strain>
    </source>
</reference>
<reference evidence="2 3" key="4">
    <citation type="journal article" date="2020" name="Sci. Rep.">
        <title>beta-carboline chemical signals induce reveromycin production through a LuxR family regulator in Streptomyces sp. SN-593.</title>
        <authorList>
            <person name="Panthee S."/>
            <person name="Kito N."/>
            <person name="Hayashi T."/>
            <person name="Shimizu T."/>
            <person name="Ishikawa J."/>
            <person name="Hamamoto H."/>
            <person name="Osada H."/>
            <person name="Takahashi S."/>
        </authorList>
    </citation>
    <scope>NUCLEOTIDE SEQUENCE [LARGE SCALE GENOMIC DNA]</scope>
    <source>
        <strain evidence="2 3">SN-593</strain>
    </source>
</reference>
<reference evidence="2 3" key="1">
    <citation type="journal article" date="2010" name="J. Bacteriol.">
        <title>Biochemical characterization of a novel indole prenyltransferase from Streptomyces sp. SN-593.</title>
        <authorList>
            <person name="Takahashi S."/>
            <person name="Takagi H."/>
            <person name="Toyoda A."/>
            <person name="Uramoto M."/>
            <person name="Nogawa T."/>
            <person name="Ueki M."/>
            <person name="Sakaki Y."/>
            <person name="Osada H."/>
        </authorList>
    </citation>
    <scope>NUCLEOTIDE SEQUENCE [LARGE SCALE GENOMIC DNA]</scope>
    <source>
        <strain evidence="2 3">SN-593</strain>
    </source>
</reference>
<evidence type="ECO:0000313" key="3">
    <source>
        <dbReference type="Proteomes" id="UP000595703"/>
    </source>
</evidence>
<accession>A0A7U3UWV5</accession>
<name>A0A7U3UWV5_9ACTN</name>
<dbReference type="EMBL" id="AP018365">
    <property type="protein sequence ID" value="BBB00256.1"/>
    <property type="molecule type" value="Genomic_DNA"/>
</dbReference>
<gene>
    <name evidence="2" type="ORF">RVR_7240</name>
</gene>
<dbReference type="Pfam" id="PF19741">
    <property type="entry name" value="DUF6230"/>
    <property type="match status" value="1"/>
</dbReference>